<dbReference type="AlphaFoldDB" id="A0AAU9E7K8"/>
<evidence type="ECO:0000313" key="11">
    <source>
        <dbReference type="Proteomes" id="UP001321786"/>
    </source>
</evidence>
<feature type="domain" description="Ribosomal RNA adenine methylase transferase N-terminal" evidence="9">
    <location>
        <begin position="34"/>
        <end position="209"/>
    </location>
</feature>
<feature type="binding site" evidence="7 8">
    <location>
        <position position="27"/>
    </location>
    <ligand>
        <name>S-adenosyl-L-methionine</name>
        <dbReference type="ChEBI" id="CHEBI:59789"/>
    </ligand>
</feature>
<feature type="binding site" evidence="7 8">
    <location>
        <position position="75"/>
    </location>
    <ligand>
        <name>S-adenosyl-L-methionine</name>
        <dbReference type="ChEBI" id="CHEBI:59789"/>
    </ligand>
</feature>
<protein>
    <recommendedName>
        <fullName evidence="7">Ribosomal RNA small subunit methyltransferase A</fullName>
        <ecNumber evidence="7">2.1.1.182</ecNumber>
    </recommendedName>
    <alternativeName>
        <fullName evidence="7">16S rRNA (adenine(1518)-N(6)/adenine(1519)-N(6))-dimethyltransferase</fullName>
    </alternativeName>
    <alternativeName>
        <fullName evidence="7">16S rRNA dimethyladenosine transferase</fullName>
    </alternativeName>
    <alternativeName>
        <fullName evidence="7">16S rRNA dimethylase</fullName>
    </alternativeName>
    <alternativeName>
        <fullName evidence="7">S-adenosylmethionine-6-N', N'-adenosyl(rRNA) dimethyltransferase</fullName>
    </alternativeName>
</protein>
<evidence type="ECO:0000313" key="10">
    <source>
        <dbReference type="EMBL" id="BEP27702.1"/>
    </source>
</evidence>
<keyword evidence="4 7" id="KW-0808">Transferase</keyword>
<dbReference type="KEGG" id="hprf:HLPR_00330"/>
<dbReference type="CDD" id="cd02440">
    <property type="entry name" value="AdoMet_MTases"/>
    <property type="match status" value="1"/>
</dbReference>
<keyword evidence="2 7" id="KW-0698">rRNA processing</keyword>
<dbReference type="FunFam" id="3.40.50.150:FF:000023">
    <property type="entry name" value="Ribosomal RNA small subunit methyltransferase A"/>
    <property type="match status" value="1"/>
</dbReference>
<keyword evidence="5 7" id="KW-0949">S-adenosyl-L-methionine</keyword>
<dbReference type="InterPro" id="IPR001737">
    <property type="entry name" value="KsgA/Erm"/>
</dbReference>
<feature type="binding site" evidence="7 8">
    <location>
        <position position="100"/>
    </location>
    <ligand>
        <name>S-adenosyl-L-methionine</name>
        <dbReference type="ChEBI" id="CHEBI:59789"/>
    </ligand>
</feature>
<dbReference type="PANTHER" id="PTHR11727">
    <property type="entry name" value="DIMETHYLADENOSINE TRANSFERASE"/>
    <property type="match status" value="1"/>
</dbReference>
<keyword evidence="3 7" id="KW-0489">Methyltransferase</keyword>
<evidence type="ECO:0000256" key="2">
    <source>
        <dbReference type="ARBA" id="ARBA00022552"/>
    </source>
</evidence>
<evidence type="ECO:0000256" key="7">
    <source>
        <dbReference type="HAMAP-Rule" id="MF_00607"/>
    </source>
</evidence>
<dbReference type="InterPro" id="IPR020598">
    <property type="entry name" value="rRNA_Ade_methylase_Trfase_N"/>
</dbReference>
<organism evidence="10 11">
    <name type="scientific">Helicovermis profundi</name>
    <dbReference type="NCBI Taxonomy" id="3065157"/>
    <lineage>
        <taxon>Bacteria</taxon>
        <taxon>Bacillati</taxon>
        <taxon>Bacillota</taxon>
        <taxon>Clostridia</taxon>
        <taxon>Helicovermis</taxon>
    </lineage>
</organism>
<keyword evidence="11" id="KW-1185">Reference proteome</keyword>
<dbReference type="PROSITE" id="PS01131">
    <property type="entry name" value="RRNA_A_DIMETH"/>
    <property type="match status" value="1"/>
</dbReference>
<evidence type="ECO:0000259" key="9">
    <source>
        <dbReference type="SMART" id="SM00650"/>
    </source>
</evidence>
<accession>A0AAU9E7K8</accession>
<evidence type="ECO:0000256" key="8">
    <source>
        <dbReference type="PROSITE-ProRule" id="PRU01026"/>
    </source>
</evidence>
<proteinExistence type="inferred from homology"/>
<dbReference type="InterPro" id="IPR020596">
    <property type="entry name" value="rRNA_Ade_Mease_Trfase_CS"/>
</dbReference>
<comment type="function">
    <text evidence="7">Specifically dimethylates two adjacent adenosines (A1518 and A1519) in the loop of a conserved hairpin near the 3'-end of 16S rRNA in the 30S particle. May play a critical role in biogenesis of 30S subunits.</text>
</comment>
<dbReference type="Proteomes" id="UP001321786">
    <property type="component" value="Chromosome"/>
</dbReference>
<dbReference type="GO" id="GO:0005829">
    <property type="term" value="C:cytosol"/>
    <property type="evidence" value="ECO:0007669"/>
    <property type="project" value="TreeGrafter"/>
</dbReference>
<dbReference type="HAMAP" id="MF_00607">
    <property type="entry name" value="16SrRNA_methyltr_A"/>
    <property type="match status" value="1"/>
</dbReference>
<feature type="binding site" evidence="7 8">
    <location>
        <position position="54"/>
    </location>
    <ligand>
        <name>S-adenosyl-L-methionine</name>
        <dbReference type="ChEBI" id="CHEBI:59789"/>
    </ligand>
</feature>
<feature type="binding site" evidence="7 8">
    <location>
        <position position="124"/>
    </location>
    <ligand>
        <name>S-adenosyl-L-methionine</name>
        <dbReference type="ChEBI" id="CHEBI:59789"/>
    </ligand>
</feature>
<evidence type="ECO:0000256" key="6">
    <source>
        <dbReference type="ARBA" id="ARBA00022884"/>
    </source>
</evidence>
<sequence>MRLTSPSTIKYIMEKYNFRFSKRLGQNFLIDNTTVENIINGSGITNNDNVIEIGPGIGVMTYDMAKIANKIVAIEIDNSLLPVLGETLEEFENIKIINGDVLKLDINKIIEEEFGGKFPKVIANLPYYITTPIIMKLLEENANVTDIIVMVQKEVAERIVSKPSKKSYGVLSVAVQYYAKASTVMKVPRSVFMPQPSVESTVIHLKIRENPPVKLLSKPFFFRVVRAAFAMRRKTLLNTISGGNLGINKEQTKELLSNSNIDSIRRGETLSIDEFALLSNNIYKFVNDVEN</sequence>
<reference evidence="10 11" key="1">
    <citation type="submission" date="2023-08" db="EMBL/GenBank/DDBJ databases">
        <title>Helicovermis profunda gen. nov., sp. nov., a novel mesophilic, fermentative bacterium within the Bacillota from a deep-sea hydrothermal vent chimney.</title>
        <authorList>
            <person name="Miyazaki U."/>
            <person name="Mizutani D."/>
            <person name="Hashimoto Y."/>
            <person name="Tame A."/>
            <person name="Sawayama S."/>
            <person name="Miyazaki J."/>
            <person name="Takai K."/>
            <person name="Nakagawa S."/>
        </authorList>
    </citation>
    <scope>NUCLEOTIDE SEQUENCE [LARGE SCALE GENOMIC DNA]</scope>
    <source>
        <strain evidence="10 11">S502</strain>
    </source>
</reference>
<keyword evidence="1 7" id="KW-0963">Cytoplasm</keyword>
<dbReference type="Gene3D" id="3.40.50.150">
    <property type="entry name" value="Vaccinia Virus protein VP39"/>
    <property type="match status" value="1"/>
</dbReference>
<dbReference type="GO" id="GO:0052908">
    <property type="term" value="F:16S rRNA (adenine(1518)-N(6)/adenine(1519)-N(6))-dimethyltransferase activity"/>
    <property type="evidence" value="ECO:0007669"/>
    <property type="project" value="UniProtKB-EC"/>
</dbReference>
<comment type="catalytic activity">
    <reaction evidence="7">
        <text>adenosine(1518)/adenosine(1519) in 16S rRNA + 4 S-adenosyl-L-methionine = N(6)-dimethyladenosine(1518)/N(6)-dimethyladenosine(1519) in 16S rRNA + 4 S-adenosyl-L-homocysteine + 4 H(+)</text>
        <dbReference type="Rhea" id="RHEA:19609"/>
        <dbReference type="Rhea" id="RHEA-COMP:10232"/>
        <dbReference type="Rhea" id="RHEA-COMP:10233"/>
        <dbReference type="ChEBI" id="CHEBI:15378"/>
        <dbReference type="ChEBI" id="CHEBI:57856"/>
        <dbReference type="ChEBI" id="CHEBI:59789"/>
        <dbReference type="ChEBI" id="CHEBI:74411"/>
        <dbReference type="ChEBI" id="CHEBI:74493"/>
        <dbReference type="EC" id="2.1.1.182"/>
    </reaction>
</comment>
<dbReference type="NCBIfam" id="TIGR00755">
    <property type="entry name" value="ksgA"/>
    <property type="match status" value="1"/>
</dbReference>
<evidence type="ECO:0000256" key="4">
    <source>
        <dbReference type="ARBA" id="ARBA00022679"/>
    </source>
</evidence>
<feature type="binding site" evidence="7 8">
    <location>
        <position position="29"/>
    </location>
    <ligand>
        <name>S-adenosyl-L-methionine</name>
        <dbReference type="ChEBI" id="CHEBI:59789"/>
    </ligand>
</feature>
<evidence type="ECO:0000256" key="5">
    <source>
        <dbReference type="ARBA" id="ARBA00022691"/>
    </source>
</evidence>
<comment type="subcellular location">
    <subcellularLocation>
        <location evidence="7">Cytoplasm</location>
    </subcellularLocation>
</comment>
<evidence type="ECO:0000256" key="3">
    <source>
        <dbReference type="ARBA" id="ARBA00022603"/>
    </source>
</evidence>
<dbReference type="EMBL" id="AP028654">
    <property type="protein sequence ID" value="BEP27702.1"/>
    <property type="molecule type" value="Genomic_DNA"/>
</dbReference>
<dbReference type="PANTHER" id="PTHR11727:SF7">
    <property type="entry name" value="DIMETHYLADENOSINE TRANSFERASE-RELATED"/>
    <property type="match status" value="1"/>
</dbReference>
<dbReference type="InterPro" id="IPR011530">
    <property type="entry name" value="rRNA_adenine_dimethylase"/>
</dbReference>
<dbReference type="InterPro" id="IPR029063">
    <property type="entry name" value="SAM-dependent_MTases_sf"/>
</dbReference>
<dbReference type="InterPro" id="IPR023165">
    <property type="entry name" value="rRNA_Ade_diMease-like_C"/>
</dbReference>
<dbReference type="SUPFAM" id="SSF53335">
    <property type="entry name" value="S-adenosyl-L-methionine-dependent methyltransferases"/>
    <property type="match status" value="1"/>
</dbReference>
<dbReference type="Pfam" id="PF00398">
    <property type="entry name" value="RrnaAD"/>
    <property type="match status" value="1"/>
</dbReference>
<comment type="similarity">
    <text evidence="7">Belongs to the class I-like SAM-binding methyltransferase superfamily. rRNA adenine N(6)-methyltransferase family. RsmA subfamily.</text>
</comment>
<dbReference type="Gene3D" id="1.10.8.100">
    <property type="entry name" value="Ribosomal RNA adenine dimethylase-like, domain 2"/>
    <property type="match status" value="1"/>
</dbReference>
<dbReference type="SMART" id="SM00650">
    <property type="entry name" value="rADc"/>
    <property type="match status" value="1"/>
</dbReference>
<dbReference type="RefSeq" id="WP_338536072.1">
    <property type="nucleotide sequence ID" value="NZ_AP028654.1"/>
</dbReference>
<dbReference type="GO" id="GO:0003723">
    <property type="term" value="F:RNA binding"/>
    <property type="evidence" value="ECO:0007669"/>
    <property type="project" value="UniProtKB-UniRule"/>
</dbReference>
<keyword evidence="6 7" id="KW-0694">RNA-binding</keyword>
<evidence type="ECO:0000256" key="1">
    <source>
        <dbReference type="ARBA" id="ARBA00022490"/>
    </source>
</evidence>
<gene>
    <name evidence="7 10" type="primary">rsmA</name>
    <name evidence="7" type="synonym">ksgA</name>
    <name evidence="10" type="ORF">HLPR_00330</name>
</gene>
<name>A0AAU9E7K8_9FIRM</name>
<dbReference type="EC" id="2.1.1.182" evidence="7"/>
<dbReference type="PROSITE" id="PS51689">
    <property type="entry name" value="SAM_RNA_A_N6_MT"/>
    <property type="match status" value="1"/>
</dbReference>